<organism evidence="2 3">
    <name type="scientific">Tistlia consotensis USBA 355</name>
    <dbReference type="NCBI Taxonomy" id="560819"/>
    <lineage>
        <taxon>Bacteria</taxon>
        <taxon>Pseudomonadati</taxon>
        <taxon>Pseudomonadota</taxon>
        <taxon>Alphaproteobacteria</taxon>
        <taxon>Rhodospirillales</taxon>
        <taxon>Rhodovibrionaceae</taxon>
        <taxon>Tistlia</taxon>
    </lineage>
</organism>
<feature type="transmembrane region" description="Helical" evidence="1">
    <location>
        <begin position="290"/>
        <end position="308"/>
    </location>
</feature>
<feature type="transmembrane region" description="Helical" evidence="1">
    <location>
        <begin position="265"/>
        <end position="284"/>
    </location>
</feature>
<evidence type="ECO:0008006" key="4">
    <source>
        <dbReference type="Google" id="ProtNLM"/>
    </source>
</evidence>
<keyword evidence="1" id="KW-1133">Transmembrane helix</keyword>
<dbReference type="Proteomes" id="UP000192917">
    <property type="component" value="Unassembled WGS sequence"/>
</dbReference>
<dbReference type="STRING" id="560819.SAMN05428998_124101"/>
<proteinExistence type="predicted"/>
<gene>
    <name evidence="2" type="ORF">SAMN05428998_124101</name>
</gene>
<feature type="transmembrane region" description="Helical" evidence="1">
    <location>
        <begin position="101"/>
        <end position="120"/>
    </location>
</feature>
<protein>
    <recommendedName>
        <fullName evidence="4">EpsG family protein</fullName>
    </recommendedName>
</protein>
<dbReference type="EMBL" id="FWZX01000024">
    <property type="protein sequence ID" value="SMF63373.1"/>
    <property type="molecule type" value="Genomic_DNA"/>
</dbReference>
<evidence type="ECO:0000313" key="3">
    <source>
        <dbReference type="Proteomes" id="UP000192917"/>
    </source>
</evidence>
<reference evidence="2 3" key="1">
    <citation type="submission" date="2017-04" db="EMBL/GenBank/DDBJ databases">
        <authorList>
            <person name="Afonso C.L."/>
            <person name="Miller P.J."/>
            <person name="Scott M.A."/>
            <person name="Spackman E."/>
            <person name="Goraichik I."/>
            <person name="Dimitrov K.M."/>
            <person name="Suarez D.L."/>
            <person name="Swayne D.E."/>
        </authorList>
    </citation>
    <scope>NUCLEOTIDE SEQUENCE [LARGE SCALE GENOMIC DNA]</scope>
    <source>
        <strain evidence="2 3">USBA 355</strain>
    </source>
</reference>
<feature type="transmembrane region" description="Helical" evidence="1">
    <location>
        <begin position="151"/>
        <end position="178"/>
    </location>
</feature>
<feature type="transmembrane region" description="Helical" evidence="1">
    <location>
        <begin position="235"/>
        <end position="253"/>
    </location>
</feature>
<keyword evidence="1" id="KW-0472">Membrane</keyword>
<dbReference type="RefSeq" id="WP_085125148.1">
    <property type="nucleotide sequence ID" value="NZ_FWZX01000024.1"/>
</dbReference>
<evidence type="ECO:0000313" key="2">
    <source>
        <dbReference type="EMBL" id="SMF63373.1"/>
    </source>
</evidence>
<accession>A0A1Y6CMJ2</accession>
<keyword evidence="3" id="KW-1185">Reference proteome</keyword>
<name>A0A1Y6CMJ2_9PROT</name>
<sequence>MSRVWTAFYWLVLTLLALRFADLHHGAGLEYPPATLDLLLAGKAASPFQYRVLSVGALALLIGPLGLPREAAILLLDWLALLALLVLLDRLFRHFELDRRLARLAVALVFLPLLSLFVALEYLRFWYPWDLVQIAFTAAAWLALLQRRPWLYAAVFLLATVNRETSFLFAFLFLALYWPRWPLWRLGLAIALQAAAWLAIKLAIQAAVGPLPGEGLAAFKLLDNLLSLVHQPVDSLVLLAAFGGAWLPVLIFWRRIPRAALRRSLLAAPPFLAVLLVVANLYEVRVLGELVPLVWVPAALLAAAWLGLDPPGRDRLGDPAAG</sequence>
<keyword evidence="1" id="KW-0812">Transmembrane</keyword>
<feature type="transmembrane region" description="Helical" evidence="1">
    <location>
        <begin position="71"/>
        <end position="89"/>
    </location>
</feature>
<evidence type="ECO:0000256" key="1">
    <source>
        <dbReference type="SAM" id="Phobius"/>
    </source>
</evidence>
<dbReference type="AlphaFoldDB" id="A0A1Y6CMJ2"/>